<feature type="region of interest" description="Disordered" evidence="2">
    <location>
        <begin position="257"/>
        <end position="308"/>
    </location>
</feature>
<keyword evidence="1" id="KW-0863">Zinc-finger</keyword>
<keyword evidence="5" id="KW-1185">Reference proteome</keyword>
<proteinExistence type="predicted"/>
<dbReference type="InterPro" id="IPR013087">
    <property type="entry name" value="Znf_C2H2_type"/>
</dbReference>
<dbReference type="Proteomes" id="UP000275846">
    <property type="component" value="Unassembled WGS sequence"/>
</dbReference>
<dbReference type="InterPro" id="IPR035896">
    <property type="entry name" value="AN1-like_Znf"/>
</dbReference>
<keyword evidence="1" id="KW-0862">Zinc</keyword>
<accession>A0A3P7C1H1</accession>
<keyword evidence="1" id="KW-0479">Metal-binding</keyword>
<dbReference type="PROSITE" id="PS50157">
    <property type="entry name" value="ZINC_FINGER_C2H2_2"/>
    <property type="match status" value="1"/>
</dbReference>
<name>A0A3P7C1H1_SCHSO</name>
<gene>
    <name evidence="4" type="ORF">SSLN_LOCUS5857</name>
</gene>
<dbReference type="EMBL" id="UYSU01033435">
    <property type="protein sequence ID" value="VDL92242.1"/>
    <property type="molecule type" value="Genomic_DNA"/>
</dbReference>
<evidence type="ECO:0000256" key="1">
    <source>
        <dbReference type="PROSITE-ProRule" id="PRU00042"/>
    </source>
</evidence>
<dbReference type="GO" id="GO:0008270">
    <property type="term" value="F:zinc ion binding"/>
    <property type="evidence" value="ECO:0007669"/>
    <property type="project" value="UniProtKB-KW"/>
</dbReference>
<evidence type="ECO:0000313" key="4">
    <source>
        <dbReference type="EMBL" id="VDL92242.1"/>
    </source>
</evidence>
<feature type="domain" description="C2H2-type" evidence="3">
    <location>
        <begin position="22"/>
        <end position="49"/>
    </location>
</feature>
<dbReference type="PROSITE" id="PS00028">
    <property type="entry name" value="ZINC_FINGER_C2H2_1"/>
    <property type="match status" value="1"/>
</dbReference>
<reference evidence="4 5" key="1">
    <citation type="submission" date="2018-11" db="EMBL/GenBank/DDBJ databases">
        <authorList>
            <consortium name="Pathogen Informatics"/>
        </authorList>
    </citation>
    <scope>NUCLEOTIDE SEQUENCE [LARGE SCALE GENOMIC DNA]</scope>
    <source>
        <strain evidence="4 5">NST_G2</strain>
    </source>
</reference>
<evidence type="ECO:0000259" key="3">
    <source>
        <dbReference type="PROSITE" id="PS50157"/>
    </source>
</evidence>
<evidence type="ECO:0000256" key="2">
    <source>
        <dbReference type="SAM" id="MobiDB-lite"/>
    </source>
</evidence>
<evidence type="ECO:0000313" key="5">
    <source>
        <dbReference type="Proteomes" id="UP000275846"/>
    </source>
</evidence>
<dbReference type="SUPFAM" id="SSF118310">
    <property type="entry name" value="AN1-like Zinc finger"/>
    <property type="match status" value="1"/>
</dbReference>
<dbReference type="AlphaFoldDB" id="A0A3P7C1H1"/>
<feature type="region of interest" description="Disordered" evidence="2">
    <location>
        <begin position="371"/>
        <end position="400"/>
    </location>
</feature>
<feature type="region of interest" description="Disordered" evidence="2">
    <location>
        <begin position="149"/>
        <end position="186"/>
    </location>
</feature>
<dbReference type="OrthoDB" id="6266291at2759"/>
<feature type="compositionally biased region" description="Low complexity" evidence="2">
    <location>
        <begin position="278"/>
        <end position="292"/>
    </location>
</feature>
<organism evidence="4 5">
    <name type="scientific">Schistocephalus solidus</name>
    <name type="common">Tapeworm</name>
    <dbReference type="NCBI Taxonomy" id="70667"/>
    <lineage>
        <taxon>Eukaryota</taxon>
        <taxon>Metazoa</taxon>
        <taxon>Spiralia</taxon>
        <taxon>Lophotrochozoa</taxon>
        <taxon>Platyhelminthes</taxon>
        <taxon>Cestoda</taxon>
        <taxon>Eucestoda</taxon>
        <taxon>Diphyllobothriidea</taxon>
        <taxon>Diphyllobothriidae</taxon>
        <taxon>Schistocephalus</taxon>
    </lineage>
</organism>
<sequence length="429" mass="47941">MPFSLPLQLPLPPTTTSSSPDFFCVHCDHFFISLIGLVGHLRIHRMEAGEPVPEAPTYSHRVRLHCSHCSRTFAYHMGLLEPIMSELLSHRLSQHQRRSAIDEALYLLRVEPSSSHINVNVLKIEEMERLTEHPTHVTMAIQTNTNEEALEGPPAKGRGKKAQQPPSPAQPQTNSAARRRARRQAAAKAAAAAALRRNRMVETDVQTCPPDHRVCPWCTLDIPPEAQCGHEEVCKAGFKQRERRAKVEAQLVQHRLAVENARRRKRGLAPKKPTDGPSKTTTTRARNSSRSLSRTRSRSRTRSVDAHLSATLKRQALLNAQLERVHPNDVDGMVHATHRVCSLVDCPRLLGGAGGPCVYCKLLFCPQHRPPHSGHDCKLAPPPPPEPASPETENGKVSMACGEDYEERKLALRSRLRDKLKTLADKRQR</sequence>
<protein>
    <recommendedName>
        <fullName evidence="3">C2H2-type domain-containing protein</fullName>
    </recommendedName>
</protein>